<dbReference type="RefSeq" id="WP_232655245.1">
    <property type="nucleotide sequence ID" value="NZ_JAJSBI010000038.1"/>
</dbReference>
<dbReference type="InterPro" id="IPR052077">
    <property type="entry name" value="CcrZ_PhaseVar_Mediator"/>
</dbReference>
<dbReference type="Gene3D" id="3.90.1200.10">
    <property type="match status" value="2"/>
</dbReference>
<feature type="domain" description="Aminoglycoside phosphotransferase" evidence="1">
    <location>
        <begin position="413"/>
        <end position="636"/>
    </location>
</feature>
<proteinExistence type="predicted"/>
<protein>
    <submittedName>
        <fullName evidence="2">Aminoglycoside phosphotransferase family protein</fullName>
    </submittedName>
</protein>
<evidence type="ECO:0000259" key="1">
    <source>
        <dbReference type="Pfam" id="PF01636"/>
    </source>
</evidence>
<dbReference type="InterPro" id="IPR002575">
    <property type="entry name" value="Aminoglycoside_PTrfase"/>
</dbReference>
<accession>A0A9Q3VXE9</accession>
<feature type="domain" description="Aminoglycoside phosphotransferase" evidence="1">
    <location>
        <begin position="42"/>
        <end position="269"/>
    </location>
</feature>
<gene>
    <name evidence="2" type="ORF">LJ657_43545</name>
</gene>
<dbReference type="PANTHER" id="PTHR40086">
    <property type="entry name" value="PHOSPHOTRANSFERASE YTMP-RELATED"/>
    <property type="match status" value="1"/>
</dbReference>
<dbReference type="AlphaFoldDB" id="A0A9Q3VXE9"/>
<sequence>MVDQTDAFLAFVADAKSKAQVSNGHHNQNYVHRLPENVARLVGQAPFTQVMVRIRRQGVLPVVIRTWQSEAALLRAVRDSLPHVPQCLHSGLGFAIHSYAEGVPLSAVCGNGKPVDTLIIKALADLLAQLTRVRRTALPLLPAVWPTNDTDSQAFLRTLALQADEQIRKPNWDEYGGLFKALGIPDIALLRFADRVPAMARRPYSLLHADLHRDNVIMTYDPGAAPLVCVDWELATYGDPLHDLATHLVRMRYPPHQWEEVIGAWVTAMQGHRPAAVTGYRADLCHYLDFERAQSVYPDVMRAAQSLERSFTQKSLDQATDEVCRALKEAAKPLRLRRVPRKEEISGALFRWLAARHDGDVSGRDWIAKAFDWERDRRVALPRGFGETAVRNALLAEGAAAAERVFKGTAHLNTVVQVPDYPHPLVVRRKLPDVSPREARHLDEHAVLRAIHTSKTQVAVPRVLALGKSYRGEPFALQTYVGLHPDQPPSHPVKGLLPHEADALVDQLCELTKVEYREIDSGVGQGAFYEWLTDELVCLVQGLPPESRRLARVIGLPDAGRLRQLLARHKVHRREAALLHGDLNPWNLVRRNDHLALTIIDWEMALVGDPLYELVRHIHLTPTKQAIRERMFDRWEKNLPAASTRNWRWDWRVYRGIEIVRSAYIDLDRQVTGVGLDAPNVRRAVDAYAETLKDAQVALGLPVRPLPNPYLGRAIAGEPRRSTRTG</sequence>
<comment type="caution">
    <text evidence="2">The sequence shown here is derived from an EMBL/GenBank/DDBJ whole genome shotgun (WGS) entry which is preliminary data.</text>
</comment>
<name>A0A9Q3VXE9_9ACTN</name>
<dbReference type="Proteomes" id="UP001108029">
    <property type="component" value="Unassembled WGS sequence"/>
</dbReference>
<dbReference type="InterPro" id="IPR011009">
    <property type="entry name" value="Kinase-like_dom_sf"/>
</dbReference>
<reference evidence="2" key="1">
    <citation type="submission" date="2021-12" db="EMBL/GenBank/DDBJ databases">
        <authorList>
            <person name="Lee J.-H."/>
            <person name="Kim S.-B."/>
        </authorList>
    </citation>
    <scope>NUCLEOTIDE SEQUENCE</scope>
    <source>
        <strain evidence="2">NR30</strain>
    </source>
</reference>
<dbReference type="EMBL" id="JAJSBI010000038">
    <property type="protein sequence ID" value="MCD9880314.1"/>
    <property type="molecule type" value="Genomic_DNA"/>
</dbReference>
<dbReference type="Pfam" id="PF01636">
    <property type="entry name" value="APH"/>
    <property type="match status" value="2"/>
</dbReference>
<dbReference type="SUPFAM" id="SSF56112">
    <property type="entry name" value="Protein kinase-like (PK-like)"/>
    <property type="match status" value="2"/>
</dbReference>
<organism evidence="2 3">
    <name type="scientific">Streptomyces guryensis</name>
    <dbReference type="NCBI Taxonomy" id="2886947"/>
    <lineage>
        <taxon>Bacteria</taxon>
        <taxon>Bacillati</taxon>
        <taxon>Actinomycetota</taxon>
        <taxon>Actinomycetes</taxon>
        <taxon>Kitasatosporales</taxon>
        <taxon>Streptomycetaceae</taxon>
        <taxon>Streptomyces</taxon>
    </lineage>
</organism>
<dbReference type="PANTHER" id="PTHR40086:SF1">
    <property type="entry name" value="CELL CYCLE REGULATOR CCRZ"/>
    <property type="match status" value="1"/>
</dbReference>
<keyword evidence="3" id="KW-1185">Reference proteome</keyword>
<evidence type="ECO:0000313" key="2">
    <source>
        <dbReference type="EMBL" id="MCD9880314.1"/>
    </source>
</evidence>
<evidence type="ECO:0000313" key="3">
    <source>
        <dbReference type="Proteomes" id="UP001108029"/>
    </source>
</evidence>